<dbReference type="PROSITE" id="PS50110">
    <property type="entry name" value="RESPONSE_REGULATORY"/>
    <property type="match status" value="1"/>
</dbReference>
<dbReference type="InterPro" id="IPR052048">
    <property type="entry name" value="ST_Response_Regulator"/>
</dbReference>
<feature type="compositionally biased region" description="Basic and acidic residues" evidence="2">
    <location>
        <begin position="133"/>
        <end position="142"/>
    </location>
</feature>
<gene>
    <name evidence="4" type="ORF">MSBRW_2242</name>
</gene>
<dbReference type="PATRIC" id="fig|1434109.4.peg.2895"/>
<dbReference type="GO" id="GO:0000160">
    <property type="term" value="P:phosphorelay signal transduction system"/>
    <property type="evidence" value="ECO:0007669"/>
    <property type="project" value="InterPro"/>
</dbReference>
<dbReference type="PANTHER" id="PTHR43228">
    <property type="entry name" value="TWO-COMPONENT RESPONSE REGULATOR"/>
    <property type="match status" value="1"/>
</dbReference>
<proteinExistence type="predicted"/>
<organism evidence="4 5">
    <name type="scientific">Methanosarcina barkeri str. Wiesmoor</name>
    <dbReference type="NCBI Taxonomy" id="1434109"/>
    <lineage>
        <taxon>Archaea</taxon>
        <taxon>Methanobacteriati</taxon>
        <taxon>Methanobacteriota</taxon>
        <taxon>Stenosarchaea group</taxon>
        <taxon>Methanomicrobia</taxon>
        <taxon>Methanosarcinales</taxon>
        <taxon>Methanosarcinaceae</taxon>
        <taxon>Methanosarcina</taxon>
    </lineage>
</organism>
<dbReference type="RefSeq" id="WP_011307467.1">
    <property type="nucleotide sequence ID" value="NZ_CP009526.1"/>
</dbReference>
<keyword evidence="1" id="KW-0597">Phosphoprotein</keyword>
<dbReference type="InterPro" id="IPR001789">
    <property type="entry name" value="Sig_transdc_resp-reg_receiver"/>
</dbReference>
<evidence type="ECO:0000256" key="2">
    <source>
        <dbReference type="SAM" id="MobiDB-lite"/>
    </source>
</evidence>
<dbReference type="PANTHER" id="PTHR43228:SF6">
    <property type="entry name" value="RESPONSE REGULATOR RECEIVER"/>
    <property type="match status" value="1"/>
</dbReference>
<name>A0A0E3QKR5_METBA</name>
<evidence type="ECO:0000259" key="3">
    <source>
        <dbReference type="PROSITE" id="PS50110"/>
    </source>
</evidence>
<accession>A0A0E3QKR5</accession>
<reference evidence="4 5" key="1">
    <citation type="submission" date="2014-07" db="EMBL/GenBank/DDBJ databases">
        <title>Methanogenic archaea and the global carbon cycle.</title>
        <authorList>
            <person name="Henriksen J.R."/>
            <person name="Luke J."/>
            <person name="Reinhart S."/>
            <person name="Benedict M.N."/>
            <person name="Youngblut N.D."/>
            <person name="Metcalf M.E."/>
            <person name="Whitaker R.J."/>
            <person name="Metcalf W.W."/>
        </authorList>
    </citation>
    <scope>NUCLEOTIDE SEQUENCE [LARGE SCALE GENOMIC DNA]</scope>
    <source>
        <strain evidence="4 5">Wiesmoor</strain>
    </source>
</reference>
<dbReference type="EMBL" id="CP009526">
    <property type="protein sequence ID" value="AKB51495.1"/>
    <property type="molecule type" value="Genomic_DNA"/>
</dbReference>
<dbReference type="GeneID" id="24823776"/>
<dbReference type="CDD" id="cd17534">
    <property type="entry name" value="REC_DC-like"/>
    <property type="match status" value="1"/>
</dbReference>
<protein>
    <submittedName>
        <fullName evidence="4">Response regulator receiver</fullName>
    </submittedName>
</protein>
<dbReference type="Gene3D" id="3.40.50.2300">
    <property type="match status" value="1"/>
</dbReference>
<dbReference type="Proteomes" id="UP000033038">
    <property type="component" value="Chromosome"/>
</dbReference>
<dbReference type="SMART" id="SM00448">
    <property type="entry name" value="REC"/>
    <property type="match status" value="1"/>
</dbReference>
<dbReference type="HOGENOM" id="CLU_000445_69_11_2"/>
<evidence type="ECO:0000256" key="1">
    <source>
        <dbReference type="PROSITE-ProRule" id="PRU00169"/>
    </source>
</evidence>
<dbReference type="KEGG" id="mbw:MSBRW_2242"/>
<sequence>MVKERILIVEDEQIVAMGIRMMLKNLGCTVTGIASSGEEAISKAESTRPDLVLMDIMLKGTLNGIEASKEIISRFGIPVVYLTACSDRKLLEQIWNMGFGCILKPFDEKDLEKSINIVLSRCELENADVKKNSRKLQNDSEKFNSASGYLPGLEGSK</sequence>
<dbReference type="Pfam" id="PF00072">
    <property type="entry name" value="Response_reg"/>
    <property type="match status" value="1"/>
</dbReference>
<feature type="region of interest" description="Disordered" evidence="2">
    <location>
        <begin position="133"/>
        <end position="157"/>
    </location>
</feature>
<evidence type="ECO:0000313" key="4">
    <source>
        <dbReference type="EMBL" id="AKB51495.1"/>
    </source>
</evidence>
<feature type="domain" description="Response regulatory" evidence="3">
    <location>
        <begin position="5"/>
        <end position="119"/>
    </location>
</feature>
<dbReference type="SUPFAM" id="SSF52172">
    <property type="entry name" value="CheY-like"/>
    <property type="match status" value="1"/>
</dbReference>
<evidence type="ECO:0000313" key="5">
    <source>
        <dbReference type="Proteomes" id="UP000033038"/>
    </source>
</evidence>
<dbReference type="AlphaFoldDB" id="A0A0E3QKR5"/>
<dbReference type="InterPro" id="IPR011006">
    <property type="entry name" value="CheY-like_superfamily"/>
</dbReference>
<feature type="modified residue" description="4-aspartylphosphate" evidence="1">
    <location>
        <position position="55"/>
    </location>
</feature>